<feature type="compositionally biased region" description="Acidic residues" evidence="1">
    <location>
        <begin position="641"/>
        <end position="650"/>
    </location>
</feature>
<dbReference type="Pfam" id="PF26150">
    <property type="entry name" value="LEA-2_4"/>
    <property type="match status" value="1"/>
</dbReference>
<dbReference type="OrthoDB" id="5596576at2759"/>
<dbReference type="Pfam" id="PF22786">
    <property type="entry name" value="Tag1_C"/>
    <property type="match status" value="1"/>
</dbReference>
<gene>
    <name evidence="5" type="ORF">K490DRAFT_45245</name>
</gene>
<dbReference type="InterPro" id="IPR046368">
    <property type="entry name" value="Tag1"/>
</dbReference>
<dbReference type="InterPro" id="IPR059065">
    <property type="entry name" value="Ig_Tag1-like_4th"/>
</dbReference>
<dbReference type="Proteomes" id="UP000799776">
    <property type="component" value="Unassembled WGS sequence"/>
</dbReference>
<feature type="domain" description="Tag1-like fourth Ig-like" evidence="3">
    <location>
        <begin position="501"/>
        <end position="615"/>
    </location>
</feature>
<dbReference type="InterPro" id="IPR055011">
    <property type="entry name" value="Tag1_C"/>
</dbReference>
<proteinExistence type="predicted"/>
<protein>
    <recommendedName>
        <fullName evidence="7">Pre-rRNA processing protein</fullName>
    </recommendedName>
</protein>
<accession>A0A9P4HSQ0</accession>
<feature type="region of interest" description="Disordered" evidence="1">
    <location>
        <begin position="630"/>
        <end position="652"/>
    </location>
</feature>
<keyword evidence="6" id="KW-1185">Reference proteome</keyword>
<sequence>MILGFFAPQAVEEYAQEAIVFKPTGLQFEAFSPSGVSVRIQGDFSMDAARVQKKSVRDFGRFGTWIAREVESDRSHVEVILPGYGDKVLGTAEIPGIRVDIRNGHTTHVDFAAALRPGSLDSVRDIANDWLEGRLTQLEVKGKADVPLRSGIIHLGTQTIEHAMVFEGNAIPSIPAYDIGKLNIHEITIPDGRKGLQADVSLAVANDYPIEMTLPPLGFGILVDNCAPGDPMIMVADATTAELSIKPYEDVHLNVTGIVRLLPDALMTTCPGSKKSPLDLFLGQYVHGEDAKVYVRGSDSPSTRTPKWMTELMSDITVPVSFPGHAPQHFLKNFSLADVHFHLPGLLAEPGTPEAQPSISANIKALVGLPKEMNFPLDVSRVKADADIFYHGKKFGKLDISKWQPANSTRAVAHGKKQADLEVDSHVKEAPLTITDDDVFTKVVQALLLGSETLVLSVKADVGVIMETALGKFAVQNIPAEGVVPVKPIGIGGGSFGKLAPKVGNLKILGTGLNSLTLSAEANFTNPTKYSATVPYVDINILTNGTILGHATAKDIVVVPGNNTKVPIVAIWDPLTASGPEGKRVGIELLSQYISGFNTTLTLQTHVDSVPAQPALGRALSGLSIDFPTPRLGSPSKPGDGDGDGGGDDDGGPHFIKDATMHLITSSAIFTLASPLASSTLYITYINATAFYHEDAVGKILYDLPFAVPPGESTSPRLPVDWSLGSVGYEAVRKALGGALRLKARATVGIKVGRFEERVWFHGRGIGAHVRL</sequence>
<feature type="domain" description="Tag1-like fifth Ig-like" evidence="4">
    <location>
        <begin position="649"/>
        <end position="760"/>
    </location>
</feature>
<organism evidence="5 6">
    <name type="scientific">Saccharata proteae CBS 121410</name>
    <dbReference type="NCBI Taxonomy" id="1314787"/>
    <lineage>
        <taxon>Eukaryota</taxon>
        <taxon>Fungi</taxon>
        <taxon>Dikarya</taxon>
        <taxon>Ascomycota</taxon>
        <taxon>Pezizomycotina</taxon>
        <taxon>Dothideomycetes</taxon>
        <taxon>Dothideomycetes incertae sedis</taxon>
        <taxon>Botryosphaeriales</taxon>
        <taxon>Saccharataceae</taxon>
        <taxon>Saccharata</taxon>
    </lineage>
</organism>
<dbReference type="PANTHER" id="PTHR35895:SF3">
    <property type="entry name" value="PRE-RRNA PROCESSING PROTEIN"/>
    <property type="match status" value="1"/>
</dbReference>
<evidence type="ECO:0000259" key="4">
    <source>
        <dbReference type="Pfam" id="PF26153"/>
    </source>
</evidence>
<dbReference type="InterPro" id="IPR059066">
    <property type="entry name" value="Ig_Tag1-like_5th"/>
</dbReference>
<evidence type="ECO:0000259" key="2">
    <source>
        <dbReference type="Pfam" id="PF22786"/>
    </source>
</evidence>
<comment type="caution">
    <text evidence="5">The sequence shown here is derived from an EMBL/GenBank/DDBJ whole genome shotgun (WGS) entry which is preliminary data.</text>
</comment>
<feature type="domain" description="Tag1 C-terminal" evidence="2">
    <location>
        <begin position="373"/>
        <end position="487"/>
    </location>
</feature>
<dbReference type="Pfam" id="PF26174">
    <property type="entry name" value="LEA-2_1"/>
    <property type="match status" value="1"/>
</dbReference>
<evidence type="ECO:0000256" key="1">
    <source>
        <dbReference type="SAM" id="MobiDB-lite"/>
    </source>
</evidence>
<evidence type="ECO:0000313" key="5">
    <source>
        <dbReference type="EMBL" id="KAF2086167.1"/>
    </source>
</evidence>
<dbReference type="EMBL" id="ML978726">
    <property type="protein sequence ID" value="KAF2086167.1"/>
    <property type="molecule type" value="Genomic_DNA"/>
</dbReference>
<dbReference type="SUPFAM" id="SSF117070">
    <property type="entry name" value="LEA14-like"/>
    <property type="match status" value="1"/>
</dbReference>
<evidence type="ECO:0000313" key="6">
    <source>
        <dbReference type="Proteomes" id="UP000799776"/>
    </source>
</evidence>
<reference evidence="5" key="1">
    <citation type="journal article" date="2020" name="Stud. Mycol.">
        <title>101 Dothideomycetes genomes: a test case for predicting lifestyles and emergence of pathogens.</title>
        <authorList>
            <person name="Haridas S."/>
            <person name="Albert R."/>
            <person name="Binder M."/>
            <person name="Bloem J."/>
            <person name="Labutti K."/>
            <person name="Salamov A."/>
            <person name="Andreopoulos B."/>
            <person name="Baker S."/>
            <person name="Barry K."/>
            <person name="Bills G."/>
            <person name="Bluhm B."/>
            <person name="Cannon C."/>
            <person name="Castanera R."/>
            <person name="Culley D."/>
            <person name="Daum C."/>
            <person name="Ezra D."/>
            <person name="Gonzalez J."/>
            <person name="Henrissat B."/>
            <person name="Kuo A."/>
            <person name="Liang C."/>
            <person name="Lipzen A."/>
            <person name="Lutzoni F."/>
            <person name="Magnuson J."/>
            <person name="Mondo S."/>
            <person name="Nolan M."/>
            <person name="Ohm R."/>
            <person name="Pangilinan J."/>
            <person name="Park H.-J."/>
            <person name="Ramirez L."/>
            <person name="Alfaro M."/>
            <person name="Sun H."/>
            <person name="Tritt A."/>
            <person name="Yoshinaga Y."/>
            <person name="Zwiers L.-H."/>
            <person name="Turgeon B."/>
            <person name="Goodwin S."/>
            <person name="Spatafora J."/>
            <person name="Crous P."/>
            <person name="Grigoriev I."/>
        </authorList>
    </citation>
    <scope>NUCLEOTIDE SEQUENCE</scope>
    <source>
        <strain evidence="5">CBS 121410</strain>
    </source>
</reference>
<evidence type="ECO:0000259" key="3">
    <source>
        <dbReference type="Pfam" id="PF26150"/>
    </source>
</evidence>
<dbReference type="Pfam" id="PF26153">
    <property type="entry name" value="LEA-2L_5"/>
    <property type="match status" value="1"/>
</dbReference>
<dbReference type="AlphaFoldDB" id="A0A9P4HSQ0"/>
<dbReference type="GO" id="GO:0000329">
    <property type="term" value="C:fungal-type vacuole membrane"/>
    <property type="evidence" value="ECO:0007669"/>
    <property type="project" value="InterPro"/>
</dbReference>
<evidence type="ECO:0008006" key="7">
    <source>
        <dbReference type="Google" id="ProtNLM"/>
    </source>
</evidence>
<name>A0A9P4HSQ0_9PEZI</name>
<dbReference type="PANTHER" id="PTHR35895">
    <property type="entry name" value="CHROMOSOME 16, WHOLE GENOME SHOTGUN SEQUENCE"/>
    <property type="match status" value="1"/>
</dbReference>